<accession>A0A6C0G171</accession>
<proteinExistence type="predicted"/>
<protein>
    <submittedName>
        <fullName evidence="1">Uncharacterized protein</fullName>
    </submittedName>
</protein>
<dbReference type="RefSeq" id="WP_162359039.1">
    <property type="nucleotide sequence ID" value="NZ_CP048209.1"/>
</dbReference>
<organism evidence="1 2">
    <name type="scientific">Paenibacillus lycopersici</name>
    <dbReference type="NCBI Taxonomy" id="2704462"/>
    <lineage>
        <taxon>Bacteria</taxon>
        <taxon>Bacillati</taxon>
        <taxon>Bacillota</taxon>
        <taxon>Bacilli</taxon>
        <taxon>Bacillales</taxon>
        <taxon>Paenibacillaceae</taxon>
        <taxon>Paenibacillus</taxon>
    </lineage>
</organism>
<evidence type="ECO:0000313" key="2">
    <source>
        <dbReference type="Proteomes" id="UP000476064"/>
    </source>
</evidence>
<dbReference type="KEGG" id="plyc:GXP70_23245"/>
<gene>
    <name evidence="1" type="ORF">GXP70_23245</name>
</gene>
<dbReference type="Proteomes" id="UP000476064">
    <property type="component" value="Chromosome"/>
</dbReference>
<keyword evidence="2" id="KW-1185">Reference proteome</keyword>
<dbReference type="AlphaFoldDB" id="A0A6C0G171"/>
<reference evidence="1 2" key="1">
    <citation type="submission" date="2020-01" db="EMBL/GenBank/DDBJ databases">
        <title>Paenibacillus sp. nov., isolated from tomato rhizosphere.</title>
        <authorList>
            <person name="Weon H.-Y."/>
            <person name="Lee S.A."/>
        </authorList>
    </citation>
    <scope>NUCLEOTIDE SEQUENCE [LARGE SCALE GENOMIC DNA]</scope>
    <source>
        <strain evidence="1 2">12200R-189</strain>
    </source>
</reference>
<evidence type="ECO:0000313" key="1">
    <source>
        <dbReference type="EMBL" id="QHT62607.1"/>
    </source>
</evidence>
<dbReference type="EMBL" id="CP048209">
    <property type="protein sequence ID" value="QHT62607.1"/>
    <property type="molecule type" value="Genomic_DNA"/>
</dbReference>
<name>A0A6C0G171_9BACL</name>
<sequence length="79" mass="7943">MSGGVKPVQGAFVQVDTPIPAVLVPGPGVCPAAQARQAAFVQVDTPVPAAVVRSSIVRAVAYVRAGGSLSVRSLSDFTP</sequence>